<organism evidence="2">
    <name type="scientific">freshwater metagenome</name>
    <dbReference type="NCBI Taxonomy" id="449393"/>
    <lineage>
        <taxon>unclassified sequences</taxon>
        <taxon>metagenomes</taxon>
        <taxon>ecological metagenomes</taxon>
    </lineage>
</organism>
<proteinExistence type="predicted"/>
<dbReference type="EMBL" id="CAFBMG010000006">
    <property type="protein sequence ID" value="CAB4889789.1"/>
    <property type="molecule type" value="Genomic_DNA"/>
</dbReference>
<gene>
    <name evidence="1" type="ORF">UFOPK1358_01954</name>
    <name evidence="2" type="ORF">UFOPK2766_00567</name>
    <name evidence="3" type="ORF">UFOPK3519_00162</name>
</gene>
<dbReference type="EMBL" id="CAEZSF010000278">
    <property type="protein sequence ID" value="CAB4556572.1"/>
    <property type="molecule type" value="Genomic_DNA"/>
</dbReference>
<evidence type="ECO:0000313" key="3">
    <source>
        <dbReference type="EMBL" id="CAB4889789.1"/>
    </source>
</evidence>
<sequence length="53" mass="5666">MYCAVTCGDSAVGFAQGSLVAAARWITRVAGWPGLGCEQLRVAREQPEQRALD</sequence>
<reference evidence="2" key="1">
    <citation type="submission" date="2020-05" db="EMBL/GenBank/DDBJ databases">
        <authorList>
            <person name="Chiriac C."/>
            <person name="Salcher M."/>
            <person name="Ghai R."/>
            <person name="Kavagutti S V."/>
        </authorList>
    </citation>
    <scope>NUCLEOTIDE SEQUENCE</scope>
</reference>
<evidence type="ECO:0000313" key="2">
    <source>
        <dbReference type="EMBL" id="CAB4734632.1"/>
    </source>
</evidence>
<name>A0A6J6SIG4_9ZZZZ</name>
<accession>A0A6J6SIG4</accession>
<evidence type="ECO:0000313" key="1">
    <source>
        <dbReference type="EMBL" id="CAB4556572.1"/>
    </source>
</evidence>
<dbReference type="AlphaFoldDB" id="A0A6J6SIG4"/>
<dbReference type="EMBL" id="CAEZYU010000017">
    <property type="protein sequence ID" value="CAB4734632.1"/>
    <property type="molecule type" value="Genomic_DNA"/>
</dbReference>
<protein>
    <submittedName>
        <fullName evidence="2">Unannotated protein</fullName>
    </submittedName>
</protein>